<organism evidence="1 2">
    <name type="scientific">candidate division TA06 bacterium DG_78</name>
    <dbReference type="NCBI Taxonomy" id="1703772"/>
    <lineage>
        <taxon>Bacteria</taxon>
        <taxon>Bacteria division TA06</taxon>
    </lineage>
</organism>
<proteinExistence type="predicted"/>
<evidence type="ECO:0000313" key="2">
    <source>
        <dbReference type="Proteomes" id="UP000051012"/>
    </source>
</evidence>
<accession>A0A0S7YED6</accession>
<protein>
    <submittedName>
        <fullName evidence="1">Uncharacterized protein</fullName>
    </submittedName>
</protein>
<dbReference type="EMBL" id="LJNI01000053">
    <property type="protein sequence ID" value="KPJ72831.1"/>
    <property type="molecule type" value="Genomic_DNA"/>
</dbReference>
<name>A0A0S7YED6_UNCT6</name>
<evidence type="ECO:0000313" key="1">
    <source>
        <dbReference type="EMBL" id="KPJ72831.1"/>
    </source>
</evidence>
<reference evidence="1 2" key="1">
    <citation type="journal article" date="2015" name="Microbiome">
        <title>Genomic resolution of linkages in carbon, nitrogen, and sulfur cycling among widespread estuary sediment bacteria.</title>
        <authorList>
            <person name="Baker B.J."/>
            <person name="Lazar C.S."/>
            <person name="Teske A.P."/>
            <person name="Dick G.J."/>
        </authorList>
    </citation>
    <scope>NUCLEOTIDE SEQUENCE [LARGE SCALE GENOMIC DNA]</scope>
    <source>
        <strain evidence="1">DG_78</strain>
    </source>
</reference>
<gene>
    <name evidence="1" type="ORF">AMJ52_04990</name>
</gene>
<dbReference type="Proteomes" id="UP000051012">
    <property type="component" value="Unassembled WGS sequence"/>
</dbReference>
<dbReference type="AlphaFoldDB" id="A0A0S7YED6"/>
<comment type="caution">
    <text evidence="1">The sequence shown here is derived from an EMBL/GenBank/DDBJ whole genome shotgun (WGS) entry which is preliminary data.</text>
</comment>
<sequence>MSIFTVMCTGCGKVTNGSSNLTEWRVLFPDEDWNNFPSEESEMFSGILSYDSHDPYPSYVQRYNPYKLGEYDVYCGSSDVLKVYIGKKVVIEGKLEIISVEGHVFREIWPTKIKVEP</sequence>